<evidence type="ECO:0000256" key="10">
    <source>
        <dbReference type="PROSITE-ProRule" id="PRU00134"/>
    </source>
</evidence>
<keyword evidence="1" id="KW-0489">Methyltransferase</keyword>
<dbReference type="PANTHER" id="PTHR46165">
    <property type="entry name" value="SET AND MYND DOMAIN-CONTAINING PROTEIN 4"/>
    <property type="match status" value="1"/>
</dbReference>
<dbReference type="AlphaFoldDB" id="A0A1B6J8P5"/>
<dbReference type="GO" id="GO:0042826">
    <property type="term" value="F:histone deacetylase binding"/>
    <property type="evidence" value="ECO:0007669"/>
    <property type="project" value="TreeGrafter"/>
</dbReference>
<comment type="function">
    <text evidence="7">Protein-lysine N-methyltransferase. Monomethylates PRMT5, modulating its transcriptional activity. May also act as a histone methyltransferase. Plays a critical role in cardiac development. Acts as a key epigenetic regulator of gene expression during cardiac development via its dual activities as a methyltransferase and negative regulator of HDAC1.</text>
</comment>
<dbReference type="GO" id="GO:0008757">
    <property type="term" value="F:S-adenosylmethionine-dependent methyltransferase activity"/>
    <property type="evidence" value="ECO:0007669"/>
    <property type="project" value="UniProtKB-ARBA"/>
</dbReference>
<evidence type="ECO:0000259" key="12">
    <source>
        <dbReference type="PROSITE" id="PS50280"/>
    </source>
</evidence>
<dbReference type="InterPro" id="IPR001214">
    <property type="entry name" value="SET_dom"/>
</dbReference>
<dbReference type="EMBL" id="GECU01012149">
    <property type="protein sequence ID" value="JAS95557.1"/>
    <property type="molecule type" value="Transcribed_RNA"/>
</dbReference>
<keyword evidence="2" id="KW-0808">Transferase</keyword>
<dbReference type="Pfam" id="PF01753">
    <property type="entry name" value="zf-MYND"/>
    <property type="match status" value="1"/>
</dbReference>
<keyword evidence="4" id="KW-0479">Metal-binding</keyword>
<dbReference type="SUPFAM" id="SSF144232">
    <property type="entry name" value="HIT/MYND zinc finger-like"/>
    <property type="match status" value="1"/>
</dbReference>
<dbReference type="InterPro" id="IPR002893">
    <property type="entry name" value="Znf_MYND"/>
</dbReference>
<protein>
    <recommendedName>
        <fullName evidence="8">Protein-lysine N-methyltransferase SMYD4</fullName>
    </recommendedName>
    <alternativeName>
        <fullName evidence="9">SET and MYND domain-containing protein 4</fullName>
    </alternativeName>
</protein>
<evidence type="ECO:0000256" key="1">
    <source>
        <dbReference type="ARBA" id="ARBA00022603"/>
    </source>
</evidence>
<feature type="domain" description="MYND-type" evidence="13">
    <location>
        <begin position="279"/>
        <end position="318"/>
    </location>
</feature>
<dbReference type="InterPro" id="IPR044421">
    <property type="entry name" value="SMYD4_SET"/>
</dbReference>
<dbReference type="GO" id="GO:0042051">
    <property type="term" value="P:compound eye photoreceptor development"/>
    <property type="evidence" value="ECO:0007669"/>
    <property type="project" value="TreeGrafter"/>
</dbReference>
<evidence type="ECO:0000256" key="3">
    <source>
        <dbReference type="ARBA" id="ARBA00022691"/>
    </source>
</evidence>
<name>A0A1B6J8P5_9HEMI</name>
<dbReference type="InterPro" id="IPR046341">
    <property type="entry name" value="SET_dom_sf"/>
</dbReference>
<keyword evidence="3" id="KW-0949">S-adenosyl-L-methionine</keyword>
<evidence type="ECO:0000256" key="4">
    <source>
        <dbReference type="ARBA" id="ARBA00022723"/>
    </source>
</evidence>
<dbReference type="CDD" id="cd10536">
    <property type="entry name" value="SET_SMYD4"/>
    <property type="match status" value="1"/>
</dbReference>
<dbReference type="InterPro" id="IPR011990">
    <property type="entry name" value="TPR-like_helical_dom_sf"/>
</dbReference>
<organism evidence="14">
    <name type="scientific">Homalodisca liturata</name>
    <dbReference type="NCBI Taxonomy" id="320908"/>
    <lineage>
        <taxon>Eukaryota</taxon>
        <taxon>Metazoa</taxon>
        <taxon>Ecdysozoa</taxon>
        <taxon>Arthropoda</taxon>
        <taxon>Hexapoda</taxon>
        <taxon>Insecta</taxon>
        <taxon>Pterygota</taxon>
        <taxon>Neoptera</taxon>
        <taxon>Paraneoptera</taxon>
        <taxon>Hemiptera</taxon>
        <taxon>Auchenorrhyncha</taxon>
        <taxon>Membracoidea</taxon>
        <taxon>Cicadellidae</taxon>
        <taxon>Cicadellinae</taxon>
        <taxon>Proconiini</taxon>
        <taxon>Homalodisca</taxon>
    </lineage>
</organism>
<dbReference type="Gene3D" id="1.25.40.10">
    <property type="entry name" value="Tetratricopeptide repeat domain"/>
    <property type="match status" value="1"/>
</dbReference>
<evidence type="ECO:0000256" key="8">
    <source>
        <dbReference type="ARBA" id="ARBA00093635"/>
    </source>
</evidence>
<accession>A0A1B6J8P5</accession>
<dbReference type="PROSITE" id="PS50865">
    <property type="entry name" value="ZF_MYND_2"/>
    <property type="match status" value="1"/>
</dbReference>
<proteinExistence type="predicted"/>
<feature type="compositionally biased region" description="Basic and acidic residues" evidence="11">
    <location>
        <begin position="208"/>
        <end position="225"/>
    </location>
</feature>
<dbReference type="InterPro" id="IPR052097">
    <property type="entry name" value="SET-MYND_domain_protein"/>
</dbReference>
<dbReference type="GO" id="GO:0032259">
    <property type="term" value="P:methylation"/>
    <property type="evidence" value="ECO:0007669"/>
    <property type="project" value="UniProtKB-KW"/>
</dbReference>
<evidence type="ECO:0000256" key="9">
    <source>
        <dbReference type="ARBA" id="ARBA00093680"/>
    </source>
</evidence>
<evidence type="ECO:0000256" key="11">
    <source>
        <dbReference type="SAM" id="MobiDB-lite"/>
    </source>
</evidence>
<evidence type="ECO:0000256" key="5">
    <source>
        <dbReference type="ARBA" id="ARBA00022771"/>
    </source>
</evidence>
<dbReference type="PANTHER" id="PTHR46165:SF7">
    <property type="entry name" value="SET AND MYND DOMAIN-CONTAINING PROTEIN 4"/>
    <property type="match status" value="1"/>
</dbReference>
<dbReference type="Pfam" id="PF00856">
    <property type="entry name" value="SET"/>
    <property type="match status" value="1"/>
</dbReference>
<evidence type="ECO:0000256" key="6">
    <source>
        <dbReference type="ARBA" id="ARBA00022833"/>
    </source>
</evidence>
<evidence type="ECO:0000256" key="2">
    <source>
        <dbReference type="ARBA" id="ARBA00022679"/>
    </source>
</evidence>
<dbReference type="SUPFAM" id="SSF82199">
    <property type="entry name" value="SET domain"/>
    <property type="match status" value="1"/>
</dbReference>
<feature type="domain" description="SET" evidence="12">
    <location>
        <begin position="234"/>
        <end position="509"/>
    </location>
</feature>
<dbReference type="GO" id="GO:0008276">
    <property type="term" value="F:protein methyltransferase activity"/>
    <property type="evidence" value="ECO:0007669"/>
    <property type="project" value="UniProtKB-ARBA"/>
</dbReference>
<dbReference type="Gene3D" id="1.10.220.160">
    <property type="match status" value="1"/>
</dbReference>
<evidence type="ECO:0000256" key="7">
    <source>
        <dbReference type="ARBA" id="ARBA00093423"/>
    </source>
</evidence>
<gene>
    <name evidence="14" type="ORF">g.11461</name>
</gene>
<dbReference type="Gene3D" id="6.10.140.2220">
    <property type="match status" value="1"/>
</dbReference>
<keyword evidence="6" id="KW-0862">Zinc</keyword>
<dbReference type="SUPFAM" id="SSF48452">
    <property type="entry name" value="TPR-like"/>
    <property type="match status" value="1"/>
</dbReference>
<sequence length="658" mass="75526">MNNVTDSDFSQFKQFYSNFLKTINDGDLNTFKKFTCDEGRIKYVFGFSFVHDYKISMGTNFKSGESAKQLKEDGNRAFQADQFRVALELYSRAIIKQPQQSSSDKEELSVLFANRSAALYHLKEYEAALQDIQSAFDFNYPSHLYYKVYDRKSRCFLALQQLKSARGAFRQSLQALDEAKLPAEKRQKWQRDIQIMLAMLDKNKELKDASMKKPSTDKGQFKDGANKQYPHASNVVTIKEAPQLGRFAEAGNDIKPGELLLRETPYCAVLLDQYSKSHCFQCFRRPAAVYPCPQCSNVVFCNKTCLSAALESHHRYECPVLSALWQSGASVTCLMALRIITQHNLEHFLQLKPVLTNSCKNKQYKSSDYTTVYNLVNHASQRSTEDFLHRTLMAVFLLRCLQTTGYFQHQNENVIKTNEKTLTDDEKFIGGLILRHLQSLQFNSHEVSELVIKGKDKKSVFIGGAVYPTLALFNHSCNPGIVRYHKGTEVVVRAIRPIKIGEVVAENYGPIFTQVERKERQHTLRSQYWFDCKCEACDENWPILANMNPEVMRFRCDCGSTVLVPTNTSEFMIPCLSCKKHANIFKGLKVLQDTDTMFRLAKSLVEEGNHMKALLKFLELLNLLDDTLVPPFRDYHLCQQEIRTCMMFCGNTYMVPKL</sequence>
<reference evidence="14" key="1">
    <citation type="submission" date="2015-11" db="EMBL/GenBank/DDBJ databases">
        <title>De novo transcriptome assembly of four potential Pierce s Disease insect vectors from Arizona vineyards.</title>
        <authorList>
            <person name="Tassone E.E."/>
        </authorList>
    </citation>
    <scope>NUCLEOTIDE SEQUENCE</scope>
</reference>
<dbReference type="GO" id="GO:0008270">
    <property type="term" value="F:zinc ion binding"/>
    <property type="evidence" value="ECO:0007669"/>
    <property type="project" value="UniProtKB-KW"/>
</dbReference>
<dbReference type="GO" id="GO:0008170">
    <property type="term" value="F:N-methyltransferase activity"/>
    <property type="evidence" value="ECO:0007669"/>
    <property type="project" value="UniProtKB-ARBA"/>
</dbReference>
<dbReference type="PROSITE" id="PS50280">
    <property type="entry name" value="SET"/>
    <property type="match status" value="1"/>
</dbReference>
<dbReference type="GO" id="GO:0005634">
    <property type="term" value="C:nucleus"/>
    <property type="evidence" value="ECO:0007669"/>
    <property type="project" value="TreeGrafter"/>
</dbReference>
<dbReference type="GO" id="GO:0005737">
    <property type="term" value="C:cytoplasm"/>
    <property type="evidence" value="ECO:0007669"/>
    <property type="project" value="TreeGrafter"/>
</dbReference>
<evidence type="ECO:0000313" key="14">
    <source>
        <dbReference type="EMBL" id="JAS95557.1"/>
    </source>
</evidence>
<dbReference type="Gene3D" id="2.170.270.10">
    <property type="entry name" value="SET domain"/>
    <property type="match status" value="1"/>
</dbReference>
<keyword evidence="5 10" id="KW-0863">Zinc-finger</keyword>
<evidence type="ECO:0000259" key="13">
    <source>
        <dbReference type="PROSITE" id="PS50865"/>
    </source>
</evidence>
<feature type="region of interest" description="Disordered" evidence="11">
    <location>
        <begin position="208"/>
        <end position="227"/>
    </location>
</feature>